<gene>
    <name evidence="2" type="ORF">TWF506_002084</name>
</gene>
<reference evidence="2 3" key="1">
    <citation type="submission" date="2019-10" db="EMBL/GenBank/DDBJ databases">
        <authorList>
            <person name="Palmer J.M."/>
        </authorList>
    </citation>
    <scope>NUCLEOTIDE SEQUENCE [LARGE SCALE GENOMIC DNA]</scope>
    <source>
        <strain evidence="2 3">TWF506</strain>
    </source>
</reference>
<feature type="compositionally biased region" description="Acidic residues" evidence="1">
    <location>
        <begin position="96"/>
        <end position="117"/>
    </location>
</feature>
<evidence type="ECO:0000313" key="2">
    <source>
        <dbReference type="EMBL" id="KAK6521881.1"/>
    </source>
</evidence>
<keyword evidence="3" id="KW-1185">Reference proteome</keyword>
<feature type="region of interest" description="Disordered" evidence="1">
    <location>
        <begin position="93"/>
        <end position="117"/>
    </location>
</feature>
<dbReference type="Proteomes" id="UP001307849">
    <property type="component" value="Unassembled WGS sequence"/>
</dbReference>
<name>A0AAN8RZ46_9PEZI</name>
<dbReference type="AlphaFoldDB" id="A0AAN8RZ46"/>
<organism evidence="2 3">
    <name type="scientific">Arthrobotrys conoides</name>
    <dbReference type="NCBI Taxonomy" id="74498"/>
    <lineage>
        <taxon>Eukaryota</taxon>
        <taxon>Fungi</taxon>
        <taxon>Dikarya</taxon>
        <taxon>Ascomycota</taxon>
        <taxon>Pezizomycotina</taxon>
        <taxon>Orbiliomycetes</taxon>
        <taxon>Orbiliales</taxon>
        <taxon>Orbiliaceae</taxon>
        <taxon>Arthrobotrys</taxon>
    </lineage>
</organism>
<evidence type="ECO:0000256" key="1">
    <source>
        <dbReference type="SAM" id="MobiDB-lite"/>
    </source>
</evidence>
<dbReference type="EMBL" id="JAVHJM010000001">
    <property type="protein sequence ID" value="KAK6521881.1"/>
    <property type="molecule type" value="Genomic_DNA"/>
</dbReference>
<sequence>MLFGQRYETLEAFFTTPFFNSPVAETTDYFIGSFFQEKNQMRGRIWATTTPAATYYSIVSSTPIHYEDWNDNYILCGCSCTCKVDLTGKVDLSGQFDEDENDEGSEEDGPEQEECDE</sequence>
<protein>
    <submittedName>
        <fullName evidence="2">Uncharacterized protein</fullName>
    </submittedName>
</protein>
<evidence type="ECO:0000313" key="3">
    <source>
        <dbReference type="Proteomes" id="UP001307849"/>
    </source>
</evidence>
<accession>A0AAN8RZ46</accession>
<proteinExistence type="predicted"/>
<comment type="caution">
    <text evidence="2">The sequence shown here is derived from an EMBL/GenBank/DDBJ whole genome shotgun (WGS) entry which is preliminary data.</text>
</comment>